<evidence type="ECO:0000256" key="4">
    <source>
        <dbReference type="ARBA" id="ARBA00022692"/>
    </source>
</evidence>
<dbReference type="OrthoDB" id="9808135at2"/>
<evidence type="ECO:0000256" key="6">
    <source>
        <dbReference type="ARBA" id="ARBA00023136"/>
    </source>
</evidence>
<feature type="transmembrane region" description="Helical" evidence="7">
    <location>
        <begin position="12"/>
        <end position="33"/>
    </location>
</feature>
<comment type="subcellular location">
    <subcellularLocation>
        <location evidence="1">Cell inner membrane</location>
        <topology evidence="1">Multi-pass membrane protein</topology>
    </subcellularLocation>
</comment>
<keyword evidence="4 7" id="KW-0812">Transmembrane</keyword>
<keyword evidence="9" id="KW-1185">Reference proteome</keyword>
<evidence type="ECO:0000256" key="2">
    <source>
        <dbReference type="ARBA" id="ARBA00015550"/>
    </source>
</evidence>
<accession>A0A4R2NK78</accession>
<feature type="transmembrane region" description="Helical" evidence="7">
    <location>
        <begin position="101"/>
        <end position="124"/>
    </location>
</feature>
<dbReference type="EMBL" id="SLXL01000010">
    <property type="protein sequence ID" value="TCP21554.1"/>
    <property type="molecule type" value="Genomic_DNA"/>
</dbReference>
<evidence type="ECO:0000256" key="3">
    <source>
        <dbReference type="ARBA" id="ARBA00022475"/>
    </source>
</evidence>
<organism evidence="8 9">
    <name type="scientific">Rhodovulum adriaticum</name>
    <name type="common">Rhodopseudomonas adriatica</name>
    <dbReference type="NCBI Taxonomy" id="35804"/>
    <lineage>
        <taxon>Bacteria</taxon>
        <taxon>Pseudomonadati</taxon>
        <taxon>Pseudomonadota</taxon>
        <taxon>Alphaproteobacteria</taxon>
        <taxon>Rhodobacterales</taxon>
        <taxon>Paracoccaceae</taxon>
        <taxon>Rhodovulum</taxon>
    </lineage>
</organism>
<dbReference type="GO" id="GO:0015385">
    <property type="term" value="F:sodium:proton antiporter activity"/>
    <property type="evidence" value="ECO:0007669"/>
    <property type="project" value="TreeGrafter"/>
</dbReference>
<dbReference type="InterPro" id="IPR004670">
    <property type="entry name" value="NhaA"/>
</dbReference>
<dbReference type="Pfam" id="PF06965">
    <property type="entry name" value="Na_H_antiport_1"/>
    <property type="match status" value="1"/>
</dbReference>
<dbReference type="Proteomes" id="UP000295733">
    <property type="component" value="Unassembled WGS sequence"/>
</dbReference>
<keyword evidence="5 7" id="KW-1133">Transmembrane helix</keyword>
<comment type="caution">
    <text evidence="8">The sequence shown here is derived from an EMBL/GenBank/DDBJ whole genome shotgun (WGS) entry which is preliminary data.</text>
</comment>
<evidence type="ECO:0000313" key="9">
    <source>
        <dbReference type="Proteomes" id="UP000295733"/>
    </source>
</evidence>
<sequence length="425" mass="44209">MYRVWNALGHNAALLLAGIGMGLAWAALAPGTYNNAVEFVLLEGVGIGHPHEVAGEVRRVLTVEFLVNGMLMSVIFAVAFKELWEALILKRGALRGRKAAAPLLATAGGMIGPVAVYLGLVAFLGPDAWAALARGWTVPMATDIALAFVVGRAVFGTGHPAVRVLLLLAITDDLVAMALLTVLHPAGTVQPAWLLVPLAAGAGAFGLFNWLPRHLDRGHPAQPNTAWVRRRLSLWPYAVAGAISWYGVQQSGLNPALGLLPVVPALPHADRAFGLFSEAERYLNDLLNHAEHLLRRPVGAILFLFGLCNAGVDLGAAGPVSLFVLAALLLGKPLGVVLFGGPVARALRLPVPPGMRPRELAVIGLVAGIGLTVPLLAAGSAFDAGPVLDGIDAADGARIGLLLSLGAAPLALLAARLMGVRRRPG</sequence>
<name>A0A4R2NK78_RHOAD</name>
<dbReference type="AlphaFoldDB" id="A0A4R2NK78"/>
<feature type="transmembrane region" description="Helical" evidence="7">
    <location>
        <begin position="192"/>
        <end position="211"/>
    </location>
</feature>
<evidence type="ECO:0000256" key="5">
    <source>
        <dbReference type="ARBA" id="ARBA00022989"/>
    </source>
</evidence>
<feature type="transmembrane region" description="Helical" evidence="7">
    <location>
        <begin position="164"/>
        <end position="186"/>
    </location>
</feature>
<protein>
    <recommendedName>
        <fullName evidence="2">Putative Na(+)/H(+) antiporter NhaA homolog</fullName>
    </recommendedName>
</protein>
<feature type="transmembrane region" description="Helical" evidence="7">
    <location>
        <begin position="60"/>
        <end position="80"/>
    </location>
</feature>
<dbReference type="InterPro" id="IPR023171">
    <property type="entry name" value="Na/H_antiporter_dom_sf"/>
</dbReference>
<proteinExistence type="predicted"/>
<dbReference type="RefSeq" id="WP_132604497.1">
    <property type="nucleotide sequence ID" value="NZ_NRRP01000003.1"/>
</dbReference>
<dbReference type="GO" id="GO:0005886">
    <property type="term" value="C:plasma membrane"/>
    <property type="evidence" value="ECO:0007669"/>
    <property type="project" value="UniProtKB-SubCell"/>
</dbReference>
<keyword evidence="6 7" id="KW-0472">Membrane</keyword>
<keyword evidence="3" id="KW-1003">Cell membrane</keyword>
<evidence type="ECO:0000256" key="1">
    <source>
        <dbReference type="ARBA" id="ARBA00004429"/>
    </source>
</evidence>
<feature type="transmembrane region" description="Helical" evidence="7">
    <location>
        <begin position="360"/>
        <end position="379"/>
    </location>
</feature>
<evidence type="ECO:0000256" key="7">
    <source>
        <dbReference type="SAM" id="Phobius"/>
    </source>
</evidence>
<dbReference type="GO" id="GO:0006885">
    <property type="term" value="P:regulation of pH"/>
    <property type="evidence" value="ECO:0007669"/>
    <property type="project" value="InterPro"/>
</dbReference>
<reference evidence="8 9" key="1">
    <citation type="submission" date="2019-03" db="EMBL/GenBank/DDBJ databases">
        <title>Genomic Encyclopedia of Type Strains, Phase IV (KMG-IV): sequencing the most valuable type-strain genomes for metagenomic binning, comparative biology and taxonomic classification.</title>
        <authorList>
            <person name="Goeker M."/>
        </authorList>
    </citation>
    <scope>NUCLEOTIDE SEQUENCE [LARGE SCALE GENOMIC DNA]</scope>
    <source>
        <strain evidence="8 9">DSM 2781</strain>
    </source>
</reference>
<dbReference type="Gene3D" id="1.20.1530.10">
    <property type="entry name" value="Na+/H+ antiporter like domain"/>
    <property type="match status" value="1"/>
</dbReference>
<gene>
    <name evidence="8" type="ORF">EV656_11020</name>
</gene>
<evidence type="ECO:0000313" key="8">
    <source>
        <dbReference type="EMBL" id="TCP21554.1"/>
    </source>
</evidence>
<feature type="transmembrane region" description="Helical" evidence="7">
    <location>
        <begin position="399"/>
        <end position="419"/>
    </location>
</feature>
<feature type="transmembrane region" description="Helical" evidence="7">
    <location>
        <begin position="136"/>
        <end position="155"/>
    </location>
</feature>
<feature type="transmembrane region" description="Helical" evidence="7">
    <location>
        <begin position="320"/>
        <end position="339"/>
    </location>
</feature>
<feature type="transmembrane region" description="Helical" evidence="7">
    <location>
        <begin position="232"/>
        <end position="248"/>
    </location>
</feature>
<dbReference type="PANTHER" id="PTHR30341">
    <property type="entry name" value="SODIUM ION/PROTON ANTIPORTER NHAA-RELATED"/>
    <property type="match status" value="1"/>
</dbReference>
<dbReference type="PANTHER" id="PTHR30341:SF0">
    <property type="entry name" value="NA(+)_H(+) ANTIPORTER NHAA"/>
    <property type="match status" value="1"/>
</dbReference>